<sequence length="428" mass="43458">MNASVISRFAKNITIVRASGWERRGRRLALAVPLAAVVAVGAVACDGPKDPVSAAGAVASGTATDAPGQPAPSAPVASPSAATPSADATDGTTPGQAASTDAAAKPTAASAASAAGQAHAGTGSTGTDGLTVRFDGLADGRAVEAGGVSVSFSVTWANHTGKRAEHVVPVVASTFYPGARCSVIAPMADGTLERKDGDHWTELPLSEGTGMDYAIVAEPAAFDLAPGAEHTVQYRMRITADNGPGLLPIEAEAYTSPVGSGRKLAHTEVSVQVVDHHRPTADLAAKLPGSVTPGGDPVVVEAQIANRTAGGFTAAAPEISLLDVQTKQFEAVELLSPADVRAEVLWKGEWRELKTTPTCVGATGGLLLDTDFMNGRLAAGSTDKATFRFSLAPNADPRLTALTVAVGAHADGHHAEPVTRLVQVRRNG</sequence>
<organism evidence="2 3">
    <name type="scientific">Kitasatospora paracochleata</name>
    <dbReference type="NCBI Taxonomy" id="58354"/>
    <lineage>
        <taxon>Bacteria</taxon>
        <taxon>Bacillati</taxon>
        <taxon>Actinomycetota</taxon>
        <taxon>Actinomycetes</taxon>
        <taxon>Kitasatosporales</taxon>
        <taxon>Streptomycetaceae</taxon>
        <taxon>Kitasatospora</taxon>
    </lineage>
</organism>
<evidence type="ECO:0008006" key="4">
    <source>
        <dbReference type="Google" id="ProtNLM"/>
    </source>
</evidence>
<gene>
    <name evidence="2" type="ORF">FHR36_006210</name>
</gene>
<reference evidence="2 3" key="1">
    <citation type="submission" date="2022-06" db="EMBL/GenBank/DDBJ databases">
        <title>Sequencing the genomes of 1000 actinobacteria strains.</title>
        <authorList>
            <person name="Klenk H.-P."/>
        </authorList>
    </citation>
    <scope>NUCLEOTIDE SEQUENCE [LARGE SCALE GENOMIC DNA]</scope>
    <source>
        <strain evidence="2 3">DSM 41656</strain>
    </source>
</reference>
<protein>
    <recommendedName>
        <fullName evidence="4">DUF11 domain-containing protein</fullName>
    </recommendedName>
</protein>
<proteinExistence type="predicted"/>
<dbReference type="EMBL" id="JAMZDX010000006">
    <property type="protein sequence ID" value="MCP2313029.1"/>
    <property type="molecule type" value="Genomic_DNA"/>
</dbReference>
<feature type="region of interest" description="Disordered" evidence="1">
    <location>
        <begin position="60"/>
        <end position="129"/>
    </location>
</feature>
<comment type="caution">
    <text evidence="2">The sequence shown here is derived from an EMBL/GenBank/DDBJ whole genome shotgun (WGS) entry which is preliminary data.</text>
</comment>
<keyword evidence="3" id="KW-1185">Reference proteome</keyword>
<evidence type="ECO:0000313" key="3">
    <source>
        <dbReference type="Proteomes" id="UP001206483"/>
    </source>
</evidence>
<feature type="compositionally biased region" description="Low complexity" evidence="1">
    <location>
        <begin position="74"/>
        <end position="127"/>
    </location>
</feature>
<evidence type="ECO:0000256" key="1">
    <source>
        <dbReference type="SAM" id="MobiDB-lite"/>
    </source>
</evidence>
<name>A0ABT1J6G2_9ACTN</name>
<evidence type="ECO:0000313" key="2">
    <source>
        <dbReference type="EMBL" id="MCP2313029.1"/>
    </source>
</evidence>
<dbReference type="Proteomes" id="UP001206483">
    <property type="component" value="Unassembled WGS sequence"/>
</dbReference>
<dbReference type="RefSeq" id="WP_253802555.1">
    <property type="nucleotide sequence ID" value="NZ_BAAAUB010000064.1"/>
</dbReference>
<accession>A0ABT1J6G2</accession>